<keyword evidence="4" id="KW-1185">Reference proteome</keyword>
<accession>A0ABP8RXN3</accession>
<dbReference type="Proteomes" id="UP001501598">
    <property type="component" value="Unassembled WGS sequence"/>
</dbReference>
<protein>
    <submittedName>
        <fullName evidence="3">SDR family oxidoreductase</fullName>
    </submittedName>
</protein>
<dbReference type="Pfam" id="PF13561">
    <property type="entry name" value="adh_short_C2"/>
    <property type="match status" value="1"/>
</dbReference>
<organism evidence="3 4">
    <name type="scientific">Pseudonocardia xishanensis</name>
    <dbReference type="NCBI Taxonomy" id="630995"/>
    <lineage>
        <taxon>Bacteria</taxon>
        <taxon>Bacillati</taxon>
        <taxon>Actinomycetota</taxon>
        <taxon>Actinomycetes</taxon>
        <taxon>Pseudonocardiales</taxon>
        <taxon>Pseudonocardiaceae</taxon>
        <taxon>Pseudonocardia</taxon>
    </lineage>
</organism>
<dbReference type="EMBL" id="BAABGT010000076">
    <property type="protein sequence ID" value="GAA4553657.1"/>
    <property type="molecule type" value="Genomic_DNA"/>
</dbReference>
<dbReference type="InterPro" id="IPR002347">
    <property type="entry name" value="SDR_fam"/>
</dbReference>
<evidence type="ECO:0000313" key="4">
    <source>
        <dbReference type="Proteomes" id="UP001501598"/>
    </source>
</evidence>
<comment type="similarity">
    <text evidence="1">Belongs to the short-chain dehydrogenases/reductases (SDR) family.</text>
</comment>
<name>A0ABP8RXN3_9PSEU</name>
<proteinExistence type="inferred from homology"/>
<reference evidence="4" key="1">
    <citation type="journal article" date="2019" name="Int. J. Syst. Evol. Microbiol.">
        <title>The Global Catalogue of Microorganisms (GCM) 10K type strain sequencing project: providing services to taxonomists for standard genome sequencing and annotation.</title>
        <authorList>
            <consortium name="The Broad Institute Genomics Platform"/>
            <consortium name="The Broad Institute Genome Sequencing Center for Infectious Disease"/>
            <person name="Wu L."/>
            <person name="Ma J."/>
        </authorList>
    </citation>
    <scope>NUCLEOTIDE SEQUENCE [LARGE SCALE GENOMIC DNA]</scope>
    <source>
        <strain evidence="4">JCM 17906</strain>
    </source>
</reference>
<keyword evidence="2" id="KW-0560">Oxidoreductase</keyword>
<gene>
    <name evidence="3" type="ORF">GCM10023175_50070</name>
</gene>
<evidence type="ECO:0000313" key="3">
    <source>
        <dbReference type="EMBL" id="GAA4553657.1"/>
    </source>
</evidence>
<dbReference type="SUPFAM" id="SSF51735">
    <property type="entry name" value="NAD(P)-binding Rossmann-fold domains"/>
    <property type="match status" value="1"/>
</dbReference>
<evidence type="ECO:0000256" key="1">
    <source>
        <dbReference type="ARBA" id="ARBA00006484"/>
    </source>
</evidence>
<dbReference type="PRINTS" id="PR00080">
    <property type="entry name" value="SDRFAMILY"/>
</dbReference>
<dbReference type="Gene3D" id="3.40.50.720">
    <property type="entry name" value="NAD(P)-binding Rossmann-like Domain"/>
    <property type="match status" value="1"/>
</dbReference>
<comment type="caution">
    <text evidence="3">The sequence shown here is derived from an EMBL/GenBank/DDBJ whole genome shotgun (WGS) entry which is preliminary data.</text>
</comment>
<sequence length="262" mass="26433">MTSSRHGDRVAVVTGAGSGIGATSAATLAAHGARVAVTDVNEEAAEKCAAAIRASGGVAEAYRLDVADELSWQRTVPAIVNALGPITLLHSNAGLMSAVPQDIELSLVDVEVWDAIMAVNVRGGFLACKHLVPGMIEAGGGSIVFTSSIAGQVSNVLRAGYSTSKGAINAFCRAVATMYGDRGVRANAVAPGIIATPGALASMSADTHRSMGAGASLGRTGTPEEVAGVVSFLLSDEASYLTGQIVVVDGGYTSRMSTPKTD</sequence>
<dbReference type="CDD" id="cd05233">
    <property type="entry name" value="SDR_c"/>
    <property type="match status" value="1"/>
</dbReference>
<dbReference type="InterPro" id="IPR036291">
    <property type="entry name" value="NAD(P)-bd_dom_sf"/>
</dbReference>
<dbReference type="PANTHER" id="PTHR24321:SF14">
    <property type="entry name" value="SHORT-CHAIN TYPE DEHYDROGENASE_REDUCTASE BLR2146-RELATED"/>
    <property type="match status" value="1"/>
</dbReference>
<dbReference type="InterPro" id="IPR020904">
    <property type="entry name" value="Sc_DH/Rdtase_CS"/>
</dbReference>
<evidence type="ECO:0000256" key="2">
    <source>
        <dbReference type="ARBA" id="ARBA00023002"/>
    </source>
</evidence>
<dbReference type="PRINTS" id="PR00081">
    <property type="entry name" value="GDHRDH"/>
</dbReference>
<dbReference type="RefSeq" id="WP_345423388.1">
    <property type="nucleotide sequence ID" value="NZ_BAABGT010000076.1"/>
</dbReference>
<dbReference type="PANTHER" id="PTHR24321">
    <property type="entry name" value="DEHYDROGENASES, SHORT CHAIN"/>
    <property type="match status" value="1"/>
</dbReference>
<dbReference type="PROSITE" id="PS00061">
    <property type="entry name" value="ADH_SHORT"/>
    <property type="match status" value="1"/>
</dbReference>